<comment type="caution">
    <text evidence="3">The sequence shown here is derived from an EMBL/GenBank/DDBJ whole genome shotgun (WGS) entry which is preliminary data.</text>
</comment>
<dbReference type="EMBL" id="ACXX02000003">
    <property type="protein sequence ID" value="EGD48486.1"/>
    <property type="molecule type" value="Genomic_DNA"/>
</dbReference>
<organism evidence="3 4">
    <name type="scientific">Ruminiclostridium papyrosolvens DSM 2782</name>
    <dbReference type="NCBI Taxonomy" id="588581"/>
    <lineage>
        <taxon>Bacteria</taxon>
        <taxon>Bacillati</taxon>
        <taxon>Bacillota</taxon>
        <taxon>Clostridia</taxon>
        <taxon>Eubacteriales</taxon>
        <taxon>Oscillospiraceae</taxon>
        <taxon>Ruminiclostridium</taxon>
    </lineage>
</organism>
<dbReference type="STRING" id="588581.Cpap_2907"/>
<accession>F1TAE3</accession>
<keyword evidence="4" id="KW-1185">Reference proteome</keyword>
<dbReference type="SUPFAM" id="SSF52540">
    <property type="entry name" value="P-loop containing nucleoside triphosphate hydrolases"/>
    <property type="match status" value="1"/>
</dbReference>
<keyword evidence="1" id="KW-0547">Nucleotide-binding</keyword>
<dbReference type="Pfam" id="PF08433">
    <property type="entry name" value="KTI12"/>
    <property type="match status" value="1"/>
</dbReference>
<evidence type="ECO:0000313" key="3">
    <source>
        <dbReference type="EMBL" id="EGD48486.1"/>
    </source>
</evidence>
<name>F1TAE3_9FIRM</name>
<dbReference type="OrthoDB" id="2639622at2"/>
<dbReference type="Gene3D" id="3.40.50.300">
    <property type="entry name" value="P-loop containing nucleotide triphosphate hydrolases"/>
    <property type="match status" value="1"/>
</dbReference>
<protein>
    <submittedName>
        <fullName evidence="3">Uncharacterized protein</fullName>
    </submittedName>
</protein>
<proteinExistence type="predicted"/>
<dbReference type="Proteomes" id="UP000003860">
    <property type="component" value="Unassembled WGS sequence"/>
</dbReference>
<reference evidence="3" key="2">
    <citation type="submission" date="2011-01" db="EMBL/GenBank/DDBJ databases">
        <title>The Non-contiguous Finished genome of Clostridium papyrosolvens.</title>
        <authorList>
            <person name="Lucas S."/>
            <person name="Copeland A."/>
            <person name="Lapidus A."/>
            <person name="Cheng J.-F."/>
            <person name="Goodwin L."/>
            <person name="Pitluck S."/>
            <person name="Misra M."/>
            <person name="Chertkov O."/>
            <person name="Detter J.C."/>
            <person name="Han C."/>
            <person name="Tapia R."/>
            <person name="Land M."/>
            <person name="Hauser L."/>
            <person name="Kyrpides N."/>
            <person name="Ivanova N."/>
            <person name="Pagani I."/>
            <person name="Mouttaki H."/>
            <person name="He Z."/>
            <person name="Zhou J."/>
            <person name="Hemme C.L."/>
            <person name="Woyke T."/>
        </authorList>
    </citation>
    <scope>NUCLEOTIDE SEQUENCE [LARGE SCALE GENOMIC DNA]</scope>
    <source>
        <strain evidence="3">DSM 2782</strain>
    </source>
</reference>
<reference evidence="3" key="1">
    <citation type="submission" date="2009-07" db="EMBL/GenBank/DDBJ databases">
        <authorList>
            <consortium name="US DOE Joint Genome Institute (JGI-PGF)"/>
            <person name="Lucas S."/>
            <person name="Copeland A."/>
            <person name="Lapidus A."/>
            <person name="Glavina del Rio T."/>
            <person name="Tice H."/>
            <person name="Bruce D."/>
            <person name="Goodwin L."/>
            <person name="Pitluck S."/>
            <person name="Larimer F."/>
            <person name="Land M.L."/>
            <person name="Mouttaki H."/>
            <person name="He Z."/>
            <person name="Zhou J."/>
            <person name="Hemme C.L."/>
        </authorList>
    </citation>
    <scope>NUCLEOTIDE SEQUENCE [LARGE SCALE GENOMIC DNA]</scope>
    <source>
        <strain evidence="3">DSM 2782</strain>
    </source>
</reference>
<keyword evidence="2" id="KW-0067">ATP-binding</keyword>
<dbReference type="GO" id="GO:0005524">
    <property type="term" value="F:ATP binding"/>
    <property type="evidence" value="ECO:0007669"/>
    <property type="project" value="UniProtKB-KW"/>
</dbReference>
<dbReference type="AlphaFoldDB" id="F1TAE3"/>
<evidence type="ECO:0000256" key="1">
    <source>
        <dbReference type="ARBA" id="ARBA00022741"/>
    </source>
</evidence>
<evidence type="ECO:0000313" key="4">
    <source>
        <dbReference type="Proteomes" id="UP000003860"/>
    </source>
</evidence>
<gene>
    <name evidence="3" type="ORF">Cpap_2907</name>
</gene>
<dbReference type="InterPro" id="IPR027417">
    <property type="entry name" value="P-loop_NTPase"/>
</dbReference>
<sequence length="182" mass="21285">MIIALIGLPCAGKTTFSKELENEYSAMGYKVKIVKLSQLIKAFYDAPTLSGQEVEDKYIESLQLFGKSFWANKILKLHETVDFLIIDGVWYLNELSFLQSQLNNQFCGVGLYNRKEILYERACIDTMRKNEDINEFYRVMLIIKNFNINQFSKYISYTDINSTVSIKNELLNVYKMHENRLQ</sequence>
<dbReference type="RefSeq" id="WP_004617543.1">
    <property type="nucleotide sequence ID" value="NZ_ACXX02000003.1"/>
</dbReference>
<evidence type="ECO:0000256" key="2">
    <source>
        <dbReference type="ARBA" id="ARBA00022840"/>
    </source>
</evidence>
<dbReference type="InterPro" id="IPR013641">
    <property type="entry name" value="KTI12/PSTK"/>
</dbReference>